<dbReference type="HOGENOM" id="CLU_029030_0_0_6"/>
<dbReference type="InterPro" id="IPR014746">
    <property type="entry name" value="Gln_synth/guanido_kin_cat_dom"/>
</dbReference>
<protein>
    <submittedName>
        <fullName evidence="1">Glutamate-cysteine ligase, family 2</fullName>
    </submittedName>
</protein>
<sequence length="504" mass="56266">MNSRGQSVGRDISESHRDQRDAALFRERLQTQLDDLSDLLAQPEFGVGPQSIGAELELYIIDAEGNPSHINQRLLEAAADPQLTLELNKYNLEYNLTPHLLAESAFRATEQEMLKKVHQLDRCAAAADARIVPIGILPTLTMDDLTEACITPKERYYALLGELVRLRGGQFEIDIDGAEPLKMKVDNITLEGANTSFQVHQRVAPEDYANRFNAIQLATPLALAIGANSPGLFGHQLWDETRIPLFKQSIDTRHVDPYGWHEPARVSFGHGWCRGDPHELFEQMVRLYSPLLPVCEPSSERAGAAEAPELAELRLHLSTVWLWNRPVYDHVAGGHLRIEMRAMPAGPTAIDMVAGAAFLIGVSTSLADEMESLLPAIPFHYAEYNFYRAAQYGLSSRLVWPRRGQYGLEEASVVDVIAQLLPSADDGLAALGVSQSERDRYLGVIERRLAARMNGADWQRQCLGQLMGKRYSKTRALKSMLERYRELSASNTPVAEWPLPNHQS</sequence>
<dbReference type="Gene3D" id="3.30.590.20">
    <property type="match status" value="1"/>
</dbReference>
<evidence type="ECO:0000313" key="1">
    <source>
        <dbReference type="EMBL" id="EED34479.1"/>
    </source>
</evidence>
<dbReference type="Pfam" id="PF04107">
    <property type="entry name" value="GCS2"/>
    <property type="match status" value="1"/>
</dbReference>
<dbReference type="PIRSF" id="PIRSF012666">
    <property type="entry name" value="UCP012666"/>
    <property type="match status" value="1"/>
</dbReference>
<dbReference type="PANTHER" id="PTHR36510">
    <property type="entry name" value="GLUTAMATE--CYSTEINE LIGASE 2-RELATED"/>
    <property type="match status" value="1"/>
</dbReference>
<dbReference type="EMBL" id="DS999411">
    <property type="protein sequence ID" value="EED34479.1"/>
    <property type="molecule type" value="Genomic_DNA"/>
</dbReference>
<dbReference type="RefSeq" id="WP_009019227.1">
    <property type="nucleotide sequence ID" value="NZ_DS999411.1"/>
</dbReference>
<dbReference type="InterPro" id="IPR016602">
    <property type="entry name" value="UCP012666"/>
</dbReference>
<name>B8KSF5_9GAMM</name>
<proteinExistence type="predicted"/>
<dbReference type="AlphaFoldDB" id="B8KSF5"/>
<organism evidence="1 2">
    <name type="scientific">Luminiphilus syltensis NOR5-1B</name>
    <dbReference type="NCBI Taxonomy" id="565045"/>
    <lineage>
        <taxon>Bacteria</taxon>
        <taxon>Pseudomonadati</taxon>
        <taxon>Pseudomonadota</taxon>
        <taxon>Gammaproteobacteria</taxon>
        <taxon>Cellvibrionales</taxon>
        <taxon>Halieaceae</taxon>
        <taxon>Luminiphilus</taxon>
    </lineage>
</organism>
<dbReference type="eggNOG" id="COG2170">
    <property type="taxonomic scope" value="Bacteria"/>
</dbReference>
<dbReference type="STRING" id="565045.NOR51B_416"/>
<gene>
    <name evidence="1" type="ORF">NOR51B_416</name>
</gene>
<keyword evidence="2" id="KW-1185">Reference proteome</keyword>
<accession>B8KSF5</accession>
<evidence type="ECO:0000313" key="2">
    <source>
        <dbReference type="Proteomes" id="UP000004699"/>
    </source>
</evidence>
<dbReference type="InterPro" id="IPR050141">
    <property type="entry name" value="GCL_type2/YbdK_subfam"/>
</dbReference>
<dbReference type="Proteomes" id="UP000004699">
    <property type="component" value="Unassembled WGS sequence"/>
</dbReference>
<dbReference type="PANTHER" id="PTHR36510:SF3">
    <property type="entry name" value="CONSERVED PROTEIN"/>
    <property type="match status" value="1"/>
</dbReference>
<dbReference type="GO" id="GO:0016879">
    <property type="term" value="F:ligase activity, forming carbon-nitrogen bonds"/>
    <property type="evidence" value="ECO:0007669"/>
    <property type="project" value="TreeGrafter"/>
</dbReference>
<keyword evidence="1" id="KW-0436">Ligase</keyword>
<reference evidence="2" key="1">
    <citation type="journal article" date="2013" name="BMC Microbiol.">
        <title>Taxonomy and evolution of bacteriochlorophyll a-containing members of the OM60/NOR5 clade of marine gammaproteobacteria: description of Luminiphilus syltensis gen. nov., sp. nov., reclassification of Haliea rubra as Pseudohaliea rubra gen. nov., comb. nov., and emendation of Chromatocurvus halotolerans.</title>
        <authorList>
            <person name="Spring S."/>
            <person name="Riedel T."/>
            <person name="Sproer C."/>
            <person name="Yan S."/>
            <person name="Harder J."/>
            <person name="Fuchs B.M."/>
        </authorList>
    </citation>
    <scope>NUCLEOTIDE SEQUENCE [LARGE SCALE GENOMIC DNA]</scope>
    <source>
        <strain evidence="2">NOR51-B</strain>
    </source>
</reference>
<dbReference type="InterPro" id="IPR006336">
    <property type="entry name" value="GCS2"/>
</dbReference>
<dbReference type="SUPFAM" id="SSF55931">
    <property type="entry name" value="Glutamine synthetase/guanido kinase"/>
    <property type="match status" value="1"/>
</dbReference>